<dbReference type="InterPro" id="IPR041698">
    <property type="entry name" value="Methyltransf_25"/>
</dbReference>
<protein>
    <submittedName>
        <fullName evidence="6">Class I SAM-dependent methyltransferase</fullName>
        <ecNumber evidence="6">2.1.-.-</ecNumber>
    </submittedName>
</protein>
<dbReference type="RefSeq" id="WP_343185016.1">
    <property type="nucleotide sequence ID" value="NZ_JBCITM010000003.1"/>
</dbReference>
<organism evidence="6 7">
    <name type="scientific">Anoxynatronum sibiricum</name>
    <dbReference type="NCBI Taxonomy" id="210623"/>
    <lineage>
        <taxon>Bacteria</taxon>
        <taxon>Bacillati</taxon>
        <taxon>Bacillota</taxon>
        <taxon>Clostridia</taxon>
        <taxon>Eubacteriales</taxon>
        <taxon>Clostridiaceae</taxon>
        <taxon>Anoxynatronum</taxon>
    </lineage>
</organism>
<dbReference type="Proteomes" id="UP001407405">
    <property type="component" value="Unassembled WGS sequence"/>
</dbReference>
<gene>
    <name evidence="6" type="ORF">AAIG11_04140</name>
</gene>
<dbReference type="InterPro" id="IPR029063">
    <property type="entry name" value="SAM-dependent_MTases_sf"/>
</dbReference>
<keyword evidence="3" id="KW-0949">S-adenosyl-L-methionine</keyword>
<keyword evidence="1 6" id="KW-0489">Methyltransferase</keyword>
<dbReference type="EMBL" id="JBCITM010000003">
    <property type="protein sequence ID" value="MEN1759656.1"/>
    <property type="molecule type" value="Genomic_DNA"/>
</dbReference>
<sequence>MNTEQQKASQSFWNSRAHHFDQKTAERSAEREALVSRLEAGGLISSESQVLDIGCGPGTYAVPLAERTRWVTALDVSSQMLGFCKERAVLAGVKNLTLLEMDWRETNLETHQWEGAFDLAMASMSPGVHNMETLDKFMKASRKACYLSAFVRRNDSLGDALHRHLQVDSRPYDGFPAPYTNKIDYTDHVLQQQGYSFSRNHFDRRWEQSMSLEEAIDHYTKRLLMSHSLTKEQHKSIADFLQTQAVDNVVTEITDATVGELFWIKG</sequence>
<dbReference type="SUPFAM" id="SSF53335">
    <property type="entry name" value="S-adenosyl-L-methionine-dependent methyltransferases"/>
    <property type="match status" value="1"/>
</dbReference>
<dbReference type="GO" id="GO:0008168">
    <property type="term" value="F:methyltransferase activity"/>
    <property type="evidence" value="ECO:0007669"/>
    <property type="project" value="UniProtKB-KW"/>
</dbReference>
<dbReference type="EC" id="2.1.-.-" evidence="6"/>
<name>A0ABU9VT97_9CLOT</name>
<evidence type="ECO:0000313" key="6">
    <source>
        <dbReference type="EMBL" id="MEN1759656.1"/>
    </source>
</evidence>
<reference evidence="6 7" key="1">
    <citation type="submission" date="2024-04" db="EMBL/GenBank/DDBJ databases">
        <title>Genome sequencing and metabolic network reconstruction of aminoacids and betaine degradation by Anoxynatronum sibiricum.</title>
        <authorList>
            <person name="Detkova E.N."/>
            <person name="Boltjanskaja Y.V."/>
            <person name="Mardanov A.V."/>
            <person name="Kevbrin V."/>
        </authorList>
    </citation>
    <scope>NUCLEOTIDE SEQUENCE [LARGE SCALE GENOMIC DNA]</scope>
    <source>
        <strain evidence="6 7">Z-7981</strain>
    </source>
</reference>
<evidence type="ECO:0000313" key="7">
    <source>
        <dbReference type="Proteomes" id="UP001407405"/>
    </source>
</evidence>
<dbReference type="Gene3D" id="3.40.50.150">
    <property type="entry name" value="Vaccinia Virus protein VP39"/>
    <property type="match status" value="1"/>
</dbReference>
<evidence type="ECO:0000256" key="2">
    <source>
        <dbReference type="ARBA" id="ARBA00022679"/>
    </source>
</evidence>
<keyword evidence="2 6" id="KW-0808">Transferase</keyword>
<feature type="domain" description="Methyltransferase" evidence="5">
    <location>
        <begin position="50"/>
        <end position="140"/>
    </location>
</feature>
<dbReference type="GO" id="GO:0032259">
    <property type="term" value="P:methylation"/>
    <property type="evidence" value="ECO:0007669"/>
    <property type="project" value="UniProtKB-KW"/>
</dbReference>
<dbReference type="PANTHER" id="PTHR43464">
    <property type="entry name" value="METHYLTRANSFERASE"/>
    <property type="match status" value="1"/>
</dbReference>
<dbReference type="PANTHER" id="PTHR43464:SF19">
    <property type="entry name" value="UBIQUINONE BIOSYNTHESIS O-METHYLTRANSFERASE, MITOCHONDRIAL"/>
    <property type="match status" value="1"/>
</dbReference>
<evidence type="ECO:0000256" key="3">
    <source>
        <dbReference type="ARBA" id="ARBA00022691"/>
    </source>
</evidence>
<evidence type="ECO:0000259" key="5">
    <source>
        <dbReference type="Pfam" id="PF13649"/>
    </source>
</evidence>
<keyword evidence="7" id="KW-1185">Reference proteome</keyword>
<evidence type="ECO:0000256" key="1">
    <source>
        <dbReference type="ARBA" id="ARBA00022603"/>
    </source>
</evidence>
<evidence type="ECO:0000256" key="4">
    <source>
        <dbReference type="SAM" id="MobiDB-lite"/>
    </source>
</evidence>
<comment type="caution">
    <text evidence="6">The sequence shown here is derived from an EMBL/GenBank/DDBJ whole genome shotgun (WGS) entry which is preliminary data.</text>
</comment>
<dbReference type="Pfam" id="PF13649">
    <property type="entry name" value="Methyltransf_25"/>
    <property type="match status" value="1"/>
</dbReference>
<dbReference type="CDD" id="cd02440">
    <property type="entry name" value="AdoMet_MTases"/>
    <property type="match status" value="1"/>
</dbReference>
<accession>A0ABU9VT97</accession>
<feature type="compositionally biased region" description="Polar residues" evidence="4">
    <location>
        <begin position="1"/>
        <end position="14"/>
    </location>
</feature>
<proteinExistence type="predicted"/>
<feature type="region of interest" description="Disordered" evidence="4">
    <location>
        <begin position="1"/>
        <end position="26"/>
    </location>
</feature>